<protein>
    <submittedName>
        <fullName evidence="1">Uncharacterized protein</fullName>
    </submittedName>
</protein>
<evidence type="ECO:0000313" key="2">
    <source>
        <dbReference type="Proteomes" id="UP000243308"/>
    </source>
</evidence>
<sequence length="232" mass="27246">MHGYDRRVYKRKHLVALINSNPHLESLRIDLCCNYYNDRESGLSQAIILVIVCHSPLMRLTWHVPEKHETTEFAQCLLYACHAGTIQELMVVYRYYTEPRHVKDYRCCECCWYCCRSFSHDEFARLGLDSEVTYRLLRDKLEVPMGKQEESFAFRNLLELLPNCPDLQHIEVSMACQHERDHAALLKVLASNHPRLQGLVHRDALRNVDYEHAIGRLQNLQLLYIQSISESD</sequence>
<proteinExistence type="predicted"/>
<dbReference type="EMBL" id="KN042429">
    <property type="protein sequence ID" value="KFH63069.1"/>
    <property type="molecule type" value="Genomic_DNA"/>
</dbReference>
<dbReference type="Proteomes" id="UP000243308">
    <property type="component" value="Unassembled WGS sequence"/>
</dbReference>
<name>A0A086TM92_9FUNG</name>
<dbReference type="AlphaFoldDB" id="A0A086TM92"/>
<keyword evidence="2" id="KW-1185">Reference proteome</keyword>
<evidence type="ECO:0000313" key="1">
    <source>
        <dbReference type="EMBL" id="KFH63069.1"/>
    </source>
</evidence>
<gene>
    <name evidence="1" type="ORF">MVEG_11106</name>
</gene>
<organism evidence="1 2">
    <name type="scientific">Podila verticillata NRRL 6337</name>
    <dbReference type="NCBI Taxonomy" id="1069443"/>
    <lineage>
        <taxon>Eukaryota</taxon>
        <taxon>Fungi</taxon>
        <taxon>Fungi incertae sedis</taxon>
        <taxon>Mucoromycota</taxon>
        <taxon>Mortierellomycotina</taxon>
        <taxon>Mortierellomycetes</taxon>
        <taxon>Mortierellales</taxon>
        <taxon>Mortierellaceae</taxon>
        <taxon>Podila</taxon>
    </lineage>
</organism>
<accession>A0A086TM92</accession>
<reference evidence="1 2" key="1">
    <citation type="submission" date="2011-02" db="EMBL/GenBank/DDBJ databases">
        <title>The Genome Sequence of Mortierella verticillata NRRL 6337.</title>
        <authorList>
            <consortium name="The Broad Institute Genome Sequencing Platform"/>
            <person name="Russ C."/>
            <person name="Cuomo C."/>
            <person name="Burger G."/>
            <person name="Gray M.W."/>
            <person name="Holland P.W.H."/>
            <person name="King N."/>
            <person name="Lang F.B.F."/>
            <person name="Roger A.J."/>
            <person name="Ruiz-Trillo I."/>
            <person name="Young S.K."/>
            <person name="Zeng Q."/>
            <person name="Gargeya S."/>
            <person name="Alvarado L."/>
            <person name="Berlin A."/>
            <person name="Chapman S.B."/>
            <person name="Chen Z."/>
            <person name="Freedman E."/>
            <person name="Gellesch M."/>
            <person name="Goldberg J."/>
            <person name="Griggs A."/>
            <person name="Gujja S."/>
            <person name="Heilman E."/>
            <person name="Heiman D."/>
            <person name="Howarth C."/>
            <person name="Mehta T."/>
            <person name="Neiman D."/>
            <person name="Pearson M."/>
            <person name="Roberts A."/>
            <person name="Saif S."/>
            <person name="Shea T."/>
            <person name="Shenoy N."/>
            <person name="Sisk P."/>
            <person name="Stolte C."/>
            <person name="Sykes S."/>
            <person name="White J."/>
            <person name="Yandava C."/>
            <person name="Haas B."/>
            <person name="Nusbaum C."/>
            <person name="Birren B."/>
        </authorList>
    </citation>
    <scope>NUCLEOTIDE SEQUENCE [LARGE SCALE GENOMIC DNA]</scope>
    <source>
        <strain evidence="1 2">NRRL 6337</strain>
    </source>
</reference>